<comment type="caution">
    <text evidence="1">The sequence shown here is derived from an EMBL/GenBank/DDBJ whole genome shotgun (WGS) entry which is preliminary data.</text>
</comment>
<protein>
    <submittedName>
        <fullName evidence="1">Uncharacterized protein</fullName>
    </submittedName>
</protein>
<accession>A0A150IZM6</accession>
<evidence type="ECO:0000313" key="2">
    <source>
        <dbReference type="Proteomes" id="UP000075578"/>
    </source>
</evidence>
<dbReference type="AlphaFoldDB" id="A0A150IZM6"/>
<dbReference type="EMBL" id="LNGD01000081">
    <property type="protein sequence ID" value="KYC50427.1"/>
    <property type="molecule type" value="Genomic_DNA"/>
</dbReference>
<organism evidence="1 2">
    <name type="scientific">Candidatus Methanofastidiosum methylothiophilum</name>
    <dbReference type="NCBI Taxonomy" id="1705564"/>
    <lineage>
        <taxon>Archaea</taxon>
        <taxon>Methanobacteriati</taxon>
        <taxon>Methanobacteriota</taxon>
        <taxon>Stenosarchaea group</taxon>
        <taxon>Candidatus Methanofastidiosia</taxon>
        <taxon>Candidatus Methanofastidiosales</taxon>
        <taxon>Candidatus Methanofastidiosaceae</taxon>
        <taxon>Candidatus Methanofastidiosum</taxon>
    </lineage>
</organism>
<sequence>MLSNIFHKREVPEIHSVSGITIMEPEDIVKGEEELRERIDSFKYSEVINLVRSDSDMIASYAAAPNNYEKLHFYRMIFDDKTSLIESDVVKKFINEAFHIENNYIYQLNPCEYQIIPNYIIDECNQHIELLKKDS</sequence>
<reference evidence="1 2" key="1">
    <citation type="journal article" date="2016" name="ISME J.">
        <title>Chasing the elusive Euryarchaeota class WSA2: genomes reveal a uniquely fastidious methyl-reducing methanogen.</title>
        <authorList>
            <person name="Nobu M.K."/>
            <person name="Narihiro T."/>
            <person name="Kuroda K."/>
            <person name="Mei R."/>
            <person name="Liu W.T."/>
        </authorList>
    </citation>
    <scope>NUCLEOTIDE SEQUENCE [LARGE SCALE GENOMIC DNA]</scope>
    <source>
        <strain evidence="1">U1lsi0528_Bin089</strain>
    </source>
</reference>
<gene>
    <name evidence="1" type="ORF">AMQ74_01256</name>
</gene>
<dbReference type="Proteomes" id="UP000075578">
    <property type="component" value="Unassembled WGS sequence"/>
</dbReference>
<name>A0A150IZM6_9EURY</name>
<proteinExistence type="predicted"/>
<evidence type="ECO:0000313" key="1">
    <source>
        <dbReference type="EMBL" id="KYC50427.1"/>
    </source>
</evidence>